<dbReference type="PANTHER" id="PTHR34144:SF7">
    <property type="entry name" value="EXPORT PROTEIN (CAP59), PUTATIVE (AFU_ORTHOLOGUE AFUA_7G05020)-RELATED"/>
    <property type="match status" value="1"/>
</dbReference>
<dbReference type="InterPro" id="IPR021047">
    <property type="entry name" value="Mannosyltransferase_CMT1"/>
</dbReference>
<organism evidence="1 2">
    <name type="scientific">Ramalina farinacea</name>
    <dbReference type="NCBI Taxonomy" id="258253"/>
    <lineage>
        <taxon>Eukaryota</taxon>
        <taxon>Fungi</taxon>
        <taxon>Dikarya</taxon>
        <taxon>Ascomycota</taxon>
        <taxon>Pezizomycotina</taxon>
        <taxon>Lecanoromycetes</taxon>
        <taxon>OSLEUM clade</taxon>
        <taxon>Lecanoromycetidae</taxon>
        <taxon>Lecanorales</taxon>
        <taxon>Lecanorineae</taxon>
        <taxon>Ramalinaceae</taxon>
        <taxon>Ramalina</taxon>
    </lineage>
</organism>
<dbReference type="Pfam" id="PF11735">
    <property type="entry name" value="CAP59_mtransfer"/>
    <property type="match status" value="1"/>
</dbReference>
<evidence type="ECO:0000313" key="2">
    <source>
        <dbReference type="Proteomes" id="UP001161017"/>
    </source>
</evidence>
<dbReference type="PANTHER" id="PTHR34144">
    <property type="entry name" value="CHROMOSOME 8, WHOLE GENOME SHOTGUN SEQUENCE"/>
    <property type="match status" value="1"/>
</dbReference>
<proteinExistence type="predicted"/>
<evidence type="ECO:0008006" key="3">
    <source>
        <dbReference type="Google" id="ProtNLM"/>
    </source>
</evidence>
<sequence length="429" mass="47703">MPRASFRYSSRTRILRALGLLFGLILLIDTLSLLTTYHRLTSSPAPPPPLPTDQRIFIASIHWNNAAILNAHWSAALLELVTQLGPQNVYVSIYESGSWDDTKDALRRLDAELEKLGVARTVTLDTVTHAEHIANAPSLDSPPSPGWLTTTTTSISPSGQKETIKKNELRRIPYLATLRNRSLAPLFFNDTTTTPKFDKLLFLNDVTFTSSLISLLLSTRDGDYAAACSLDFSHPPHYYDTFALRDFAFSPTTSSVFPYFGARESRRAMLRGEPVPVRSCWNGVVVFDASPFYVEGGGLGFRGVEDGLAERHVEGSECCLVHVDNPLSGTRGVWVNPKVRVGYSVEAGEEVRSERWLGGVGGLVGGVWRERMGRVAGGWKRWSDQRKVRGRVEAWKREGMALGEERREEGVGCLIDEMQVLRENGWAHV</sequence>
<dbReference type="AlphaFoldDB" id="A0AA43QJ45"/>
<comment type="caution">
    <text evidence="1">The sequence shown here is derived from an EMBL/GenBank/DDBJ whole genome shotgun (WGS) entry which is preliminary data.</text>
</comment>
<reference evidence="1" key="1">
    <citation type="journal article" date="2023" name="Genome Biol. Evol.">
        <title>First Whole Genome Sequence and Flow Cytometry Genome Size Data for the Lichen-Forming Fungus Ramalina farinacea (Ascomycota).</title>
        <authorList>
            <person name="Llewellyn T."/>
            <person name="Mian S."/>
            <person name="Hill R."/>
            <person name="Leitch I.J."/>
            <person name="Gaya E."/>
        </authorList>
    </citation>
    <scope>NUCLEOTIDE SEQUENCE</scope>
    <source>
        <strain evidence="1">LIQ254RAFAR</strain>
    </source>
</reference>
<keyword evidence="2" id="KW-1185">Reference proteome</keyword>
<dbReference type="EMBL" id="JAPUFD010000002">
    <property type="protein sequence ID" value="MDI1485648.1"/>
    <property type="molecule type" value="Genomic_DNA"/>
</dbReference>
<gene>
    <name evidence="1" type="ORF">OHK93_003837</name>
</gene>
<evidence type="ECO:0000313" key="1">
    <source>
        <dbReference type="EMBL" id="MDI1485648.1"/>
    </source>
</evidence>
<name>A0AA43QJ45_9LECA</name>
<accession>A0AA43QJ45</accession>
<protein>
    <recommendedName>
        <fullName evidence="3">Glycosyltransferase family 69 protein</fullName>
    </recommendedName>
</protein>
<dbReference type="Proteomes" id="UP001161017">
    <property type="component" value="Unassembled WGS sequence"/>
</dbReference>